<evidence type="ECO:0000313" key="2">
    <source>
        <dbReference type="Proteomes" id="UP000479043"/>
    </source>
</evidence>
<dbReference type="AlphaFoldDB" id="A0A6L8LF77"/>
<comment type="caution">
    <text evidence="1">The sequence shown here is derived from an EMBL/GenBank/DDBJ whole genome shotgun (WGS) entry which is preliminary data.</text>
</comment>
<sequence length="137" mass="15080">MPGRYTRHDDHPPLDERPAEIPAECYNCARLALIRSGGAGPVWLNLPGLSDLKLALMPDAWVVADWQKGQMPIIAWSDFCPAADRALHHAVPCGLRTYTGSADRMLDTVALIIHRQLRAHLKDGDGQAEVVPLPDRS</sequence>
<organism evidence="1 2">
    <name type="scientific">Thalassovita mangrovi</name>
    <dbReference type="NCBI Taxonomy" id="2692236"/>
    <lineage>
        <taxon>Bacteria</taxon>
        <taxon>Pseudomonadati</taxon>
        <taxon>Pseudomonadota</taxon>
        <taxon>Alphaproteobacteria</taxon>
        <taxon>Rhodobacterales</taxon>
        <taxon>Roseobacteraceae</taxon>
        <taxon>Thalassovita</taxon>
    </lineage>
</organism>
<name>A0A6L8LF77_9RHOB</name>
<proteinExistence type="predicted"/>
<gene>
    <name evidence="1" type="ORF">GR167_04110</name>
</gene>
<dbReference type="EMBL" id="WWEN01000002">
    <property type="protein sequence ID" value="MYM54475.1"/>
    <property type="molecule type" value="Genomic_DNA"/>
</dbReference>
<evidence type="ECO:0000313" key="1">
    <source>
        <dbReference type="EMBL" id="MYM54475.1"/>
    </source>
</evidence>
<dbReference type="Proteomes" id="UP000479043">
    <property type="component" value="Unassembled WGS sequence"/>
</dbReference>
<dbReference type="RefSeq" id="WP_160972166.1">
    <property type="nucleotide sequence ID" value="NZ_WWEN01000002.1"/>
</dbReference>
<accession>A0A6L8LF77</accession>
<protein>
    <submittedName>
        <fullName evidence="1">Uncharacterized protein</fullName>
    </submittedName>
</protein>
<keyword evidence="2" id="KW-1185">Reference proteome</keyword>
<reference evidence="1 2" key="1">
    <citation type="submission" date="2020-01" db="EMBL/GenBank/DDBJ databases">
        <authorList>
            <person name="Chen S."/>
        </authorList>
    </citation>
    <scope>NUCLEOTIDE SEQUENCE [LARGE SCALE GENOMIC DNA]</scope>
    <source>
        <strain evidence="1 2">GS-10</strain>
    </source>
</reference>